<keyword evidence="2" id="KW-0479">Metal-binding</keyword>
<comment type="cofactor">
    <cofactor evidence="2">
        <name>Mg(2+)</name>
        <dbReference type="ChEBI" id="CHEBI:18420"/>
    </cofactor>
</comment>
<dbReference type="NCBIfam" id="TIGR00685">
    <property type="entry name" value="T6PP"/>
    <property type="match status" value="1"/>
</dbReference>
<evidence type="ECO:0000256" key="2">
    <source>
        <dbReference type="RuleBase" id="RU361117"/>
    </source>
</evidence>
<organism evidence="3 4">
    <name type="scientific">Edaphobacter modestus</name>
    <dbReference type="NCBI Taxonomy" id="388466"/>
    <lineage>
        <taxon>Bacteria</taxon>
        <taxon>Pseudomonadati</taxon>
        <taxon>Acidobacteriota</taxon>
        <taxon>Terriglobia</taxon>
        <taxon>Terriglobales</taxon>
        <taxon>Acidobacteriaceae</taxon>
        <taxon>Edaphobacter</taxon>
    </lineage>
</organism>
<gene>
    <name evidence="3" type="ORF">BDD14_0416</name>
</gene>
<accession>A0A4Q7YNZ5</accession>
<evidence type="ECO:0000256" key="1">
    <source>
        <dbReference type="ARBA" id="ARBA00022801"/>
    </source>
</evidence>
<dbReference type="Gene3D" id="3.40.50.1000">
    <property type="entry name" value="HAD superfamily/HAD-like"/>
    <property type="match status" value="1"/>
</dbReference>
<dbReference type="InterPro" id="IPR023214">
    <property type="entry name" value="HAD_sf"/>
</dbReference>
<comment type="catalytic activity">
    <reaction evidence="2">
        <text>alpha,alpha-trehalose 6-phosphate + H2O = alpha,alpha-trehalose + phosphate</text>
        <dbReference type="Rhea" id="RHEA:23420"/>
        <dbReference type="ChEBI" id="CHEBI:15377"/>
        <dbReference type="ChEBI" id="CHEBI:16551"/>
        <dbReference type="ChEBI" id="CHEBI:43474"/>
        <dbReference type="ChEBI" id="CHEBI:58429"/>
        <dbReference type="EC" id="3.1.3.12"/>
    </reaction>
</comment>
<name>A0A4Q7YNZ5_9BACT</name>
<comment type="function">
    <text evidence="2">Removes the phosphate from trehalose 6-phosphate to produce free trehalose.</text>
</comment>
<dbReference type="GO" id="GO:0004805">
    <property type="term" value="F:trehalose-phosphatase activity"/>
    <property type="evidence" value="ECO:0007669"/>
    <property type="project" value="UniProtKB-EC"/>
</dbReference>
<dbReference type="SUPFAM" id="SSF56784">
    <property type="entry name" value="HAD-like"/>
    <property type="match status" value="1"/>
</dbReference>
<dbReference type="GO" id="GO:0046872">
    <property type="term" value="F:metal ion binding"/>
    <property type="evidence" value="ECO:0007669"/>
    <property type="project" value="UniProtKB-KW"/>
</dbReference>
<sequence length="263" mass="28921">MPESSQINARTDFLNKLPGAPASVLLLDYDGTLAPFHVERDRAYPYPGILPLLGAIQQTGRTAVIVITGRPVEEVQALLQPLAGIEIWGAHGLDHLLPNGTREQVPIDPSLTHALQRAEEWLHSQGMSALAEVKPGGVAVHWRGMSEDQIQEIRSSTLQGWAPLAEPKGLKLLHFEGGIELRVTRPDKGDAVGAVLRDLDLSVPVAFLGDDLTDEDGFRKLAQRGLSILVRNEYRETAATSWLKPPQELTSFLEQWLRRTSIS</sequence>
<dbReference type="Pfam" id="PF02358">
    <property type="entry name" value="Trehalose_PPase"/>
    <property type="match status" value="1"/>
</dbReference>
<keyword evidence="4" id="KW-1185">Reference proteome</keyword>
<dbReference type="OrthoDB" id="9797743at2"/>
<keyword evidence="2" id="KW-0460">Magnesium</keyword>
<dbReference type="PANTHER" id="PTHR43768:SF3">
    <property type="entry name" value="TREHALOSE 6-PHOSPHATE PHOSPHATASE"/>
    <property type="match status" value="1"/>
</dbReference>
<dbReference type="EMBL" id="SHKW01000001">
    <property type="protein sequence ID" value="RZU39088.1"/>
    <property type="molecule type" value="Genomic_DNA"/>
</dbReference>
<dbReference type="AlphaFoldDB" id="A0A4Q7YNZ5"/>
<dbReference type="Proteomes" id="UP000292958">
    <property type="component" value="Unassembled WGS sequence"/>
</dbReference>
<protein>
    <recommendedName>
        <fullName evidence="2">Trehalose 6-phosphate phosphatase</fullName>
        <ecNumber evidence="2">3.1.3.12</ecNumber>
    </recommendedName>
</protein>
<comment type="caution">
    <text evidence="3">The sequence shown here is derived from an EMBL/GenBank/DDBJ whole genome shotgun (WGS) entry which is preliminary data.</text>
</comment>
<dbReference type="Gene3D" id="3.30.70.1020">
    <property type="entry name" value="Trehalose-6-phosphate phosphatase related protein, domain 2"/>
    <property type="match status" value="1"/>
</dbReference>
<evidence type="ECO:0000313" key="4">
    <source>
        <dbReference type="Proteomes" id="UP000292958"/>
    </source>
</evidence>
<dbReference type="PANTHER" id="PTHR43768">
    <property type="entry name" value="TREHALOSE 6-PHOSPHATE PHOSPHATASE"/>
    <property type="match status" value="1"/>
</dbReference>
<dbReference type="UniPathway" id="UPA00299"/>
<dbReference type="InterPro" id="IPR003337">
    <property type="entry name" value="Trehalose_PPase"/>
</dbReference>
<proteinExistence type="inferred from homology"/>
<dbReference type="RefSeq" id="WP_130417357.1">
    <property type="nucleotide sequence ID" value="NZ_SHKW01000001.1"/>
</dbReference>
<dbReference type="InterPro" id="IPR036412">
    <property type="entry name" value="HAD-like_sf"/>
</dbReference>
<comment type="similarity">
    <text evidence="2">Belongs to the trehalose phosphatase family.</text>
</comment>
<dbReference type="EC" id="3.1.3.12" evidence="2"/>
<keyword evidence="1 2" id="KW-0378">Hydrolase</keyword>
<dbReference type="InterPro" id="IPR044651">
    <property type="entry name" value="OTSB-like"/>
</dbReference>
<dbReference type="GO" id="GO:0005992">
    <property type="term" value="P:trehalose biosynthetic process"/>
    <property type="evidence" value="ECO:0007669"/>
    <property type="project" value="UniProtKB-UniPathway"/>
</dbReference>
<evidence type="ECO:0000313" key="3">
    <source>
        <dbReference type="EMBL" id="RZU39088.1"/>
    </source>
</evidence>
<reference evidence="3 4" key="1">
    <citation type="submission" date="2019-02" db="EMBL/GenBank/DDBJ databases">
        <title>Genomic Encyclopedia of Archaeal and Bacterial Type Strains, Phase II (KMG-II): from individual species to whole genera.</title>
        <authorList>
            <person name="Goeker M."/>
        </authorList>
    </citation>
    <scope>NUCLEOTIDE SEQUENCE [LARGE SCALE GENOMIC DNA]</scope>
    <source>
        <strain evidence="3 4">DSM 18101</strain>
    </source>
</reference>
<comment type="pathway">
    <text evidence="2">Glycan biosynthesis; trehalose biosynthesis.</text>
</comment>